<organism evidence="2 3">
    <name type="scientific">Hungatella hathewayi</name>
    <dbReference type="NCBI Taxonomy" id="154046"/>
    <lineage>
        <taxon>Bacteria</taxon>
        <taxon>Bacillati</taxon>
        <taxon>Bacillota</taxon>
        <taxon>Clostridia</taxon>
        <taxon>Lachnospirales</taxon>
        <taxon>Lachnospiraceae</taxon>
        <taxon>Hungatella</taxon>
    </lineage>
</organism>
<name>A0A174KAM0_9FIRM</name>
<dbReference type="EMBL" id="CYZE01000017">
    <property type="protein sequence ID" value="CUP09012.1"/>
    <property type="molecule type" value="Genomic_DNA"/>
</dbReference>
<dbReference type="AlphaFoldDB" id="A0A174KAM0"/>
<keyword evidence="1" id="KW-1133">Transmembrane helix</keyword>
<proteinExistence type="predicted"/>
<evidence type="ECO:0000256" key="1">
    <source>
        <dbReference type="SAM" id="Phobius"/>
    </source>
</evidence>
<evidence type="ECO:0000313" key="2">
    <source>
        <dbReference type="EMBL" id="CUP09012.1"/>
    </source>
</evidence>
<feature type="transmembrane region" description="Helical" evidence="1">
    <location>
        <begin position="208"/>
        <end position="229"/>
    </location>
</feature>
<keyword evidence="1" id="KW-0472">Membrane</keyword>
<evidence type="ECO:0000313" key="3">
    <source>
        <dbReference type="Proteomes" id="UP000095651"/>
    </source>
</evidence>
<protein>
    <submittedName>
        <fullName evidence="2">Uncharacterized protein</fullName>
    </submittedName>
</protein>
<reference evidence="2 3" key="1">
    <citation type="submission" date="2015-09" db="EMBL/GenBank/DDBJ databases">
        <authorList>
            <consortium name="Pathogen Informatics"/>
        </authorList>
    </citation>
    <scope>NUCLEOTIDE SEQUENCE [LARGE SCALE GENOMIC DNA]</scope>
    <source>
        <strain evidence="2 3">2789STDY5608850</strain>
    </source>
</reference>
<feature type="transmembrane region" description="Helical" evidence="1">
    <location>
        <begin position="314"/>
        <end position="335"/>
    </location>
</feature>
<sequence length="336" mass="38938">MNNKDRQIMEIRADEQFIKNYQALYYAMNAKPDCKSKLFDKDVVITTPDLKNLNNRITEKFKAHYDNAGFRINVNINFKDRESIEFDSWATFEKYDLNIEKPVNSILIVWEYNAKLPGYPLPQKHTLTVRLADELRPEEMLNIVISGKLEEVDKIDQEICPIVARVDFINSMLGDELLYIVELWQKGLLAPDLEQHKVYKILKKYNRIIAYAINYISLFVVVWCVIKVIGNDIIKLDIETLGAMSIDTFGRLLHSIVYGIVFCIAAYKIFQVIANIVFTTLRSNSDNHTFDITNGDKVIRQKIEQGIKRKKSKIVGNIIFTFMFNIVCSVLANYIS</sequence>
<dbReference type="RefSeq" id="WP_055659198.1">
    <property type="nucleotide sequence ID" value="NZ_CABIXC010000017.1"/>
</dbReference>
<gene>
    <name evidence="2" type="ORF">ERS852407_04947</name>
</gene>
<feature type="transmembrane region" description="Helical" evidence="1">
    <location>
        <begin position="249"/>
        <end position="270"/>
    </location>
</feature>
<accession>A0A174KAM0</accession>
<keyword evidence="1" id="KW-0812">Transmembrane</keyword>
<dbReference type="Proteomes" id="UP000095651">
    <property type="component" value="Unassembled WGS sequence"/>
</dbReference>